<proteinExistence type="predicted"/>
<dbReference type="InterPro" id="IPR019734">
    <property type="entry name" value="TPR_rpt"/>
</dbReference>
<dbReference type="Gramene" id="Kaladp0008s0159.2.v1.1">
    <property type="protein sequence ID" value="Kaladp0008s0159.2.v1.1.CDS.1"/>
    <property type="gene ID" value="Kaladp0008s0159.v1.1"/>
</dbReference>
<dbReference type="SMART" id="SM00028">
    <property type="entry name" value="TPR"/>
    <property type="match status" value="4"/>
</dbReference>
<keyword evidence="3" id="KW-1185">Reference proteome</keyword>
<evidence type="ECO:0000313" key="3">
    <source>
        <dbReference type="Proteomes" id="UP000594263"/>
    </source>
</evidence>
<dbReference type="Pfam" id="PF13424">
    <property type="entry name" value="TPR_12"/>
    <property type="match status" value="2"/>
</dbReference>
<dbReference type="PROSITE" id="PS50005">
    <property type="entry name" value="TPR"/>
    <property type="match status" value="1"/>
</dbReference>
<name>A0A7N0RCG8_KALFE</name>
<dbReference type="PANTHER" id="PTHR47689:SF2">
    <property type="entry name" value="TETRATRICOPEPTIDE REPEAT (TPR)-LIKE SUPERFAMILY PROTEIN"/>
    <property type="match status" value="1"/>
</dbReference>
<keyword evidence="1" id="KW-0802">TPR repeat</keyword>
<evidence type="ECO:0000313" key="2">
    <source>
        <dbReference type="EnsemblPlants" id="Kaladp0008s0159.2.v1.1.CDS.1"/>
    </source>
</evidence>
<dbReference type="Gramene" id="Kaladp0008s0159.1.v1.1">
    <property type="protein sequence ID" value="Kaladp0008s0159.1.v1.1.CDS.1"/>
    <property type="gene ID" value="Kaladp0008s0159.v1.1"/>
</dbReference>
<dbReference type="OMA" id="WDSSLWI"/>
<feature type="repeat" description="TPR" evidence="1">
    <location>
        <begin position="200"/>
        <end position="233"/>
    </location>
</feature>
<dbReference type="Gene3D" id="1.25.40.10">
    <property type="entry name" value="Tetratricopeptide repeat domain"/>
    <property type="match status" value="1"/>
</dbReference>
<dbReference type="SUPFAM" id="SSF48452">
    <property type="entry name" value="TPR-like"/>
    <property type="match status" value="1"/>
</dbReference>
<evidence type="ECO:0008006" key="4">
    <source>
        <dbReference type="Google" id="ProtNLM"/>
    </source>
</evidence>
<dbReference type="PANTHER" id="PTHR47689">
    <property type="entry name" value="TETRATRICOPEPTIDE REPEAT (TPR)-LIKE SUPERFAMILY PROTEIN"/>
    <property type="match status" value="1"/>
</dbReference>
<reference evidence="2" key="1">
    <citation type="submission" date="2021-01" db="UniProtKB">
        <authorList>
            <consortium name="EnsemblPlants"/>
        </authorList>
    </citation>
    <scope>IDENTIFICATION</scope>
</reference>
<organism evidence="2 3">
    <name type="scientific">Kalanchoe fedtschenkoi</name>
    <name type="common">Lavender scallops</name>
    <name type="synonym">South American air plant</name>
    <dbReference type="NCBI Taxonomy" id="63787"/>
    <lineage>
        <taxon>Eukaryota</taxon>
        <taxon>Viridiplantae</taxon>
        <taxon>Streptophyta</taxon>
        <taxon>Embryophyta</taxon>
        <taxon>Tracheophyta</taxon>
        <taxon>Spermatophyta</taxon>
        <taxon>Magnoliopsida</taxon>
        <taxon>eudicotyledons</taxon>
        <taxon>Gunneridae</taxon>
        <taxon>Pentapetalae</taxon>
        <taxon>Saxifragales</taxon>
        <taxon>Crassulaceae</taxon>
        <taxon>Kalanchoe</taxon>
    </lineage>
</organism>
<sequence length="322" mass="36884">MYWLRVATSRWLKRASSFAPAIAASYCERLFPSMMQSLRCRKSFCFRADPGGNQRRKLYWDCCVWIAISGQSALLLELCIHPNLVLAKEDIEDRNVAGLQKIEDGAVISNQHTSKWRIFTDQGRELFLQGKLEEAEKFFLLAIQEARDGFGERDPHVASSCNNLAELYRVTKRLNEAEPLYLEAIDILEQSFGPEDIRLGVAFHNIGQFYVAQRKLEEARRFYEHALKIKRRVLGHEHRDYADTMYHLGTVLYLQGEESDSAVLIKESIRILEDGGLGASFLCLRRMRFLARIYKSLNQAADAESLQRKIQALSGTISADNI</sequence>
<dbReference type="EnsemblPlants" id="Kaladp0008s0159.1.v1.1">
    <property type="protein sequence ID" value="Kaladp0008s0159.1.v1.1.CDS.1"/>
    <property type="gene ID" value="Kaladp0008s0159.v1.1"/>
</dbReference>
<accession>A0A7N0RCG8</accession>
<dbReference type="AlphaFoldDB" id="A0A7N0RCG8"/>
<dbReference type="InterPro" id="IPR011990">
    <property type="entry name" value="TPR-like_helical_dom_sf"/>
</dbReference>
<dbReference type="Proteomes" id="UP000594263">
    <property type="component" value="Unplaced"/>
</dbReference>
<evidence type="ECO:0000256" key="1">
    <source>
        <dbReference type="PROSITE-ProRule" id="PRU00339"/>
    </source>
</evidence>
<protein>
    <recommendedName>
        <fullName evidence="4">Kinesin light chain</fullName>
    </recommendedName>
</protein>
<dbReference type="EnsemblPlants" id="Kaladp0008s0159.2.v1.1">
    <property type="protein sequence ID" value="Kaladp0008s0159.2.v1.1.CDS.1"/>
    <property type="gene ID" value="Kaladp0008s0159.v1.1"/>
</dbReference>